<dbReference type="EC" id="5.6.2.3" evidence="11 12"/>
<keyword evidence="4 12" id="KW-0547">Nucleotide-binding</keyword>
<keyword evidence="9" id="KW-0413">Isomerase</keyword>
<sequence>MNDYDEDPADGEKLPPFDLAAERALLSAMIQSSNAIDEAVEVVEPKHFYRPQHETIYRALVELHTEGAAHDPISLSDRLEKAGDLERCGGRIYVFDLPNAYNSVGGTRAHAEIVREKAVLRKILFAGIGMTQSVHRREHSPDEIIQGAYDTLEGLSTLTDTGDTDLSIGVDIMDTVAEVVDIRENGPKVGLLTGFLDFDALTGGLQAGQFVIIAARPAMGKSVLASDFARYAAIRNDIPTLFFSLEMGRKELQKRFLSAQASYPLHWMKTKGPLEDAKLLDLATAGKDMQSSPLHIVADTGITLAKIRAHCRRIQRQRGLGLVVIDYLQLMSGESMGRNDNRQQEVSRISRGLKKLAMDLEIPVVALSQLNRGPEQRQDKKPMLADLRESGSLEQDADIAILLHREDAYERESPRAGEADFIVAKHRNGPTATITVAFQGHFARFVDMAQT</sequence>
<dbReference type="PANTHER" id="PTHR30153">
    <property type="entry name" value="REPLICATIVE DNA HELICASE DNAB"/>
    <property type="match status" value="1"/>
</dbReference>
<dbReference type="FunFam" id="3.40.50.300:FF:000351">
    <property type="entry name" value="Replicative DNA helicase"/>
    <property type="match status" value="1"/>
</dbReference>
<comment type="similarity">
    <text evidence="1 12">Belongs to the helicase family. DnaB subfamily.</text>
</comment>
<dbReference type="InterPro" id="IPR036185">
    <property type="entry name" value="DNA_heli_DnaB-like_N_sf"/>
</dbReference>
<dbReference type="GO" id="GO:0043139">
    <property type="term" value="F:5'-3' DNA helicase activity"/>
    <property type="evidence" value="ECO:0007669"/>
    <property type="project" value="UniProtKB-EC"/>
</dbReference>
<keyword evidence="7 12" id="KW-0067">ATP-binding</keyword>
<evidence type="ECO:0000256" key="12">
    <source>
        <dbReference type="RuleBase" id="RU362085"/>
    </source>
</evidence>
<dbReference type="OrthoDB" id="9773982at2"/>
<comment type="catalytic activity">
    <reaction evidence="10 12">
        <text>ATP + H2O = ADP + phosphate + H(+)</text>
        <dbReference type="Rhea" id="RHEA:13065"/>
        <dbReference type="ChEBI" id="CHEBI:15377"/>
        <dbReference type="ChEBI" id="CHEBI:15378"/>
        <dbReference type="ChEBI" id="CHEBI:30616"/>
        <dbReference type="ChEBI" id="CHEBI:43474"/>
        <dbReference type="ChEBI" id="CHEBI:456216"/>
        <dbReference type="EC" id="5.6.2.3"/>
    </reaction>
</comment>
<keyword evidence="15" id="KW-1185">Reference proteome</keyword>
<dbReference type="InterPro" id="IPR007692">
    <property type="entry name" value="DNA_helicase_DnaB"/>
</dbReference>
<dbReference type="Pfam" id="PF03796">
    <property type="entry name" value="DnaB_C"/>
    <property type="match status" value="1"/>
</dbReference>
<evidence type="ECO:0000256" key="3">
    <source>
        <dbReference type="ARBA" id="ARBA00022705"/>
    </source>
</evidence>
<organism evidence="14 15">
    <name type="scientific">Streptomyces alboflavus</name>
    <dbReference type="NCBI Taxonomy" id="67267"/>
    <lineage>
        <taxon>Bacteria</taxon>
        <taxon>Bacillati</taxon>
        <taxon>Actinomycetota</taxon>
        <taxon>Actinomycetes</taxon>
        <taxon>Kitasatosporales</taxon>
        <taxon>Streptomycetaceae</taxon>
        <taxon>Streptomyces</taxon>
    </lineage>
</organism>
<dbReference type="GO" id="GO:0005524">
    <property type="term" value="F:ATP binding"/>
    <property type="evidence" value="ECO:0007669"/>
    <property type="project" value="UniProtKB-UniRule"/>
</dbReference>
<keyword evidence="2 12" id="KW-0639">Primosome</keyword>
<evidence type="ECO:0000259" key="13">
    <source>
        <dbReference type="PROSITE" id="PS51199"/>
    </source>
</evidence>
<dbReference type="InterPro" id="IPR007694">
    <property type="entry name" value="DNA_helicase_DnaB-like_C"/>
</dbReference>
<evidence type="ECO:0000256" key="10">
    <source>
        <dbReference type="ARBA" id="ARBA00048954"/>
    </source>
</evidence>
<evidence type="ECO:0000256" key="1">
    <source>
        <dbReference type="ARBA" id="ARBA00008428"/>
    </source>
</evidence>
<dbReference type="InterPro" id="IPR027417">
    <property type="entry name" value="P-loop_NTPase"/>
</dbReference>
<dbReference type="Gene3D" id="3.40.50.300">
    <property type="entry name" value="P-loop containing nucleotide triphosphate hydrolases"/>
    <property type="match status" value="1"/>
</dbReference>
<keyword evidence="5 12" id="KW-0378">Hydrolase</keyword>
<proteinExistence type="inferred from homology"/>
<dbReference type="PANTHER" id="PTHR30153:SF2">
    <property type="entry name" value="REPLICATIVE DNA HELICASE"/>
    <property type="match status" value="1"/>
</dbReference>
<dbReference type="RefSeq" id="WP_087882976.1">
    <property type="nucleotide sequence ID" value="NZ_CP021748.1"/>
</dbReference>
<evidence type="ECO:0000313" key="15">
    <source>
        <dbReference type="Proteomes" id="UP000195880"/>
    </source>
</evidence>
<dbReference type="GO" id="GO:0005829">
    <property type="term" value="C:cytosol"/>
    <property type="evidence" value="ECO:0007669"/>
    <property type="project" value="TreeGrafter"/>
</dbReference>
<dbReference type="Proteomes" id="UP000195880">
    <property type="component" value="Chromosome"/>
</dbReference>
<dbReference type="PROSITE" id="PS51199">
    <property type="entry name" value="SF4_HELICASE"/>
    <property type="match status" value="1"/>
</dbReference>
<gene>
    <name evidence="14" type="primary">dnaB</name>
    <name evidence="14" type="ORF">SMD44_00982</name>
</gene>
<dbReference type="InterPro" id="IPR007693">
    <property type="entry name" value="DNA_helicase_DnaB-like_N"/>
</dbReference>
<dbReference type="InterPro" id="IPR016136">
    <property type="entry name" value="DNA_helicase_N/primase_C"/>
</dbReference>
<accession>A0A1Z1W5A1</accession>
<keyword evidence="8 12" id="KW-0238">DNA-binding</keyword>
<dbReference type="KEGG" id="salf:SMD44_00982"/>
<keyword evidence="3 12" id="KW-0235">DNA replication</keyword>
<evidence type="ECO:0000313" key="14">
    <source>
        <dbReference type="EMBL" id="ARX81584.1"/>
    </source>
</evidence>
<feature type="domain" description="SF4 helicase" evidence="13">
    <location>
        <begin position="184"/>
        <end position="451"/>
    </location>
</feature>
<dbReference type="GO" id="GO:0003677">
    <property type="term" value="F:DNA binding"/>
    <property type="evidence" value="ECO:0007669"/>
    <property type="project" value="UniProtKB-UniRule"/>
</dbReference>
<name>A0A1Z1W5A1_9ACTN</name>
<protein>
    <recommendedName>
        <fullName evidence="11 12">Replicative DNA helicase</fullName>
        <ecNumber evidence="11 12">5.6.2.3</ecNumber>
    </recommendedName>
</protein>
<dbReference type="SUPFAM" id="SSF52540">
    <property type="entry name" value="P-loop containing nucleoside triphosphate hydrolases"/>
    <property type="match status" value="1"/>
</dbReference>
<reference evidence="14 15" key="1">
    <citation type="submission" date="2017-05" db="EMBL/GenBank/DDBJ databases">
        <title>Streptomyces alboflavus Genome sequencing and assembly.</title>
        <authorList>
            <person name="Wang Y."/>
            <person name="Du B."/>
            <person name="Ding Y."/>
            <person name="Liu H."/>
            <person name="Hou Q."/>
            <person name="Liu K."/>
            <person name="Wang C."/>
            <person name="Yao L."/>
        </authorList>
    </citation>
    <scope>NUCLEOTIDE SEQUENCE [LARGE SCALE GENOMIC DNA]</scope>
    <source>
        <strain evidence="14 15">MDJK44</strain>
    </source>
</reference>
<evidence type="ECO:0000256" key="5">
    <source>
        <dbReference type="ARBA" id="ARBA00022801"/>
    </source>
</evidence>
<dbReference type="GO" id="GO:1990077">
    <property type="term" value="C:primosome complex"/>
    <property type="evidence" value="ECO:0007669"/>
    <property type="project" value="UniProtKB-UniRule"/>
</dbReference>
<dbReference type="AlphaFoldDB" id="A0A1Z1W5A1"/>
<dbReference type="Gene3D" id="1.10.860.10">
    <property type="entry name" value="DNAb Helicase, Chain A"/>
    <property type="match status" value="1"/>
</dbReference>
<evidence type="ECO:0000256" key="7">
    <source>
        <dbReference type="ARBA" id="ARBA00022840"/>
    </source>
</evidence>
<evidence type="ECO:0000256" key="11">
    <source>
        <dbReference type="NCBIfam" id="TIGR00665"/>
    </source>
</evidence>
<dbReference type="GO" id="GO:0016887">
    <property type="term" value="F:ATP hydrolysis activity"/>
    <property type="evidence" value="ECO:0007669"/>
    <property type="project" value="RHEA"/>
</dbReference>
<evidence type="ECO:0000256" key="8">
    <source>
        <dbReference type="ARBA" id="ARBA00023125"/>
    </source>
</evidence>
<comment type="function">
    <text evidence="12">The main replicative DNA helicase, it participates in initiation and elongation during chromosome replication. Travels ahead of the DNA replisome, separating dsDNA into templates for DNA synthesis. A processive ATP-dependent 5'-3' DNA helicase it has DNA-dependent ATPase activity.</text>
</comment>
<dbReference type="EMBL" id="CP021748">
    <property type="protein sequence ID" value="ARX81584.1"/>
    <property type="molecule type" value="Genomic_DNA"/>
</dbReference>
<dbReference type="CDD" id="cd00984">
    <property type="entry name" value="DnaB_C"/>
    <property type="match status" value="1"/>
</dbReference>
<evidence type="ECO:0000256" key="2">
    <source>
        <dbReference type="ARBA" id="ARBA00022515"/>
    </source>
</evidence>
<dbReference type="GO" id="GO:0006269">
    <property type="term" value="P:DNA replication, synthesis of primer"/>
    <property type="evidence" value="ECO:0007669"/>
    <property type="project" value="UniProtKB-UniRule"/>
</dbReference>
<dbReference type="NCBIfam" id="TIGR00665">
    <property type="entry name" value="DnaB"/>
    <property type="match status" value="1"/>
</dbReference>
<keyword evidence="6 12" id="KW-0347">Helicase</keyword>
<dbReference type="Pfam" id="PF00772">
    <property type="entry name" value="DnaB"/>
    <property type="match status" value="1"/>
</dbReference>
<evidence type="ECO:0000256" key="4">
    <source>
        <dbReference type="ARBA" id="ARBA00022741"/>
    </source>
</evidence>
<dbReference type="SUPFAM" id="SSF48024">
    <property type="entry name" value="N-terminal domain of DnaB helicase"/>
    <property type="match status" value="1"/>
</dbReference>
<evidence type="ECO:0000256" key="6">
    <source>
        <dbReference type="ARBA" id="ARBA00022806"/>
    </source>
</evidence>
<evidence type="ECO:0000256" key="9">
    <source>
        <dbReference type="ARBA" id="ARBA00023235"/>
    </source>
</evidence>